<protein>
    <submittedName>
        <fullName evidence="4">tRNA (N6-threonylcarbamoyladenosine(37)-N6)-methyltransferase TrmO</fullName>
    </submittedName>
</protein>
<dbReference type="Gene3D" id="2.40.30.70">
    <property type="entry name" value="YaeB-like"/>
    <property type="match status" value="1"/>
</dbReference>
<dbReference type="InterPro" id="IPR023370">
    <property type="entry name" value="TrmO-like_N"/>
</dbReference>
<evidence type="ECO:0000259" key="3">
    <source>
        <dbReference type="PROSITE" id="PS51668"/>
    </source>
</evidence>
<dbReference type="GO" id="GO:0008168">
    <property type="term" value="F:methyltransferase activity"/>
    <property type="evidence" value="ECO:0007669"/>
    <property type="project" value="UniProtKB-KW"/>
</dbReference>
<dbReference type="PROSITE" id="PS51668">
    <property type="entry name" value="TSAA_2"/>
    <property type="match status" value="1"/>
</dbReference>
<dbReference type="CDD" id="cd09281">
    <property type="entry name" value="UPF0066"/>
    <property type="match status" value="1"/>
</dbReference>
<keyword evidence="1" id="KW-0949">S-adenosyl-L-methionine</keyword>
<dbReference type="KEGG" id="pmai:CF386_09620"/>
<dbReference type="InterPro" id="IPR036413">
    <property type="entry name" value="YaeB-like_sf"/>
</dbReference>
<dbReference type="AlphaFoldDB" id="A0A220VFZ9"/>
<dbReference type="PANTHER" id="PTHR12818">
    <property type="entry name" value="TRNA (ADENINE(37)-N6)-METHYLTRANSFERASE"/>
    <property type="match status" value="1"/>
</dbReference>
<sequence>MIEIEKVGIVRNNRNDINDDFWGNVESFIELEKHLPASSFEGIDKFSHVTVIFYMHKVLNERICIDSRYPRNNSSLDKVGIFAQRGKNRPNKIGVTTCEIVGVNQNILHVKGLDAINNTPVLDIKPLFKKFTIDQKDIQEARWVDDVMKNYYE</sequence>
<dbReference type="InterPro" id="IPR040372">
    <property type="entry name" value="YaeB-like"/>
</dbReference>
<dbReference type="PANTHER" id="PTHR12818:SF0">
    <property type="entry name" value="TRNA (ADENINE(37)-N6)-METHYLTRANSFERASE"/>
    <property type="match status" value="1"/>
</dbReference>
<keyword evidence="5" id="KW-1185">Reference proteome</keyword>
<dbReference type="EMBL" id="CP022356">
    <property type="protein sequence ID" value="ASK79314.1"/>
    <property type="molecule type" value="Genomic_DNA"/>
</dbReference>
<evidence type="ECO:0000313" key="5">
    <source>
        <dbReference type="Proteomes" id="UP000242175"/>
    </source>
</evidence>
<dbReference type="RefSeq" id="WP_089074222.1">
    <property type="nucleotide sequence ID" value="NZ_CBCSAM010000002.1"/>
</dbReference>
<dbReference type="OrthoDB" id="9804309at2"/>
<dbReference type="Pfam" id="PF01980">
    <property type="entry name" value="TrmO_N"/>
    <property type="match status" value="1"/>
</dbReference>
<dbReference type="Proteomes" id="UP000242175">
    <property type="component" value="Chromosome small"/>
</dbReference>
<evidence type="ECO:0000256" key="2">
    <source>
        <dbReference type="ARBA" id="ARBA00033753"/>
    </source>
</evidence>
<evidence type="ECO:0000256" key="1">
    <source>
        <dbReference type="ARBA" id="ARBA00022691"/>
    </source>
</evidence>
<proteinExistence type="inferred from homology"/>
<reference evidence="4 5" key="1">
    <citation type="journal article" date="2016" name="Int. J. Syst. Evol. Microbiol.">
        <title>Paraphotobacterium marinum gen. nov., sp. nov., a member of the family Vibrionaceae, isolated from surface seawater.</title>
        <authorList>
            <person name="Huang Z."/>
            <person name="Dong C."/>
            <person name="Shao Z."/>
        </authorList>
    </citation>
    <scope>NUCLEOTIDE SEQUENCE [LARGE SCALE GENOMIC DNA]</scope>
    <source>
        <strain evidence="4 5">NSCS20N07D</strain>
    </source>
</reference>
<evidence type="ECO:0000313" key="4">
    <source>
        <dbReference type="EMBL" id="ASK79314.1"/>
    </source>
</evidence>
<organism evidence="4 5">
    <name type="scientific">Paraphotobacterium marinum</name>
    <dbReference type="NCBI Taxonomy" id="1755811"/>
    <lineage>
        <taxon>Bacteria</taxon>
        <taxon>Pseudomonadati</taxon>
        <taxon>Pseudomonadota</taxon>
        <taxon>Gammaproteobacteria</taxon>
        <taxon>Vibrionales</taxon>
        <taxon>Vibrionaceae</taxon>
        <taxon>Paraphotobacterium</taxon>
    </lineage>
</organism>
<name>A0A220VFZ9_9GAMM</name>
<dbReference type="GO" id="GO:0032259">
    <property type="term" value="P:methylation"/>
    <property type="evidence" value="ECO:0007669"/>
    <property type="project" value="UniProtKB-KW"/>
</dbReference>
<keyword evidence="4" id="KW-0489">Methyltransferase</keyword>
<accession>A0A220VFZ9</accession>
<keyword evidence="4" id="KW-0808">Transferase</keyword>
<gene>
    <name evidence="4" type="ORF">CF386_09620</name>
</gene>
<dbReference type="InterPro" id="IPR036414">
    <property type="entry name" value="YaeB_N_sf"/>
</dbReference>
<comment type="similarity">
    <text evidence="2">Belongs to the tRNA methyltransferase O family.</text>
</comment>
<dbReference type="SUPFAM" id="SSF118196">
    <property type="entry name" value="YaeB-like"/>
    <property type="match status" value="1"/>
</dbReference>
<feature type="domain" description="TsaA-like" evidence="3">
    <location>
        <begin position="4"/>
        <end position="136"/>
    </location>
</feature>